<feature type="domain" description="OB-fold nucleic acid binding" evidence="8">
    <location>
        <begin position="27"/>
        <end position="118"/>
    </location>
</feature>
<evidence type="ECO:0000313" key="9">
    <source>
        <dbReference type="EMBL" id="MBN4077412.1"/>
    </source>
</evidence>
<dbReference type="GO" id="GO:0008855">
    <property type="term" value="F:exodeoxyribonuclease VII activity"/>
    <property type="evidence" value="ECO:0007669"/>
    <property type="project" value="UniProtKB-EC"/>
</dbReference>
<comment type="subcellular location">
    <subcellularLocation>
        <location evidence="5 6">Cytoplasm</location>
    </subcellularLocation>
</comment>
<keyword evidence="2 5" id="KW-0540">Nuclease</keyword>
<dbReference type="InterPro" id="IPR025824">
    <property type="entry name" value="OB-fold_nuc-bd_dom"/>
</dbReference>
<comment type="subunit">
    <text evidence="5">Heterooligomer composed of large and small subunits.</text>
</comment>
<evidence type="ECO:0000256" key="3">
    <source>
        <dbReference type="ARBA" id="ARBA00022801"/>
    </source>
</evidence>
<dbReference type="CDD" id="cd04489">
    <property type="entry name" value="ExoVII_LU_OBF"/>
    <property type="match status" value="1"/>
</dbReference>
<evidence type="ECO:0000259" key="8">
    <source>
        <dbReference type="Pfam" id="PF13742"/>
    </source>
</evidence>
<dbReference type="Proteomes" id="UP000765003">
    <property type="component" value="Unassembled WGS sequence"/>
</dbReference>
<dbReference type="EMBL" id="JAFITA010000007">
    <property type="protein sequence ID" value="MBN4077412.1"/>
    <property type="molecule type" value="Genomic_DNA"/>
</dbReference>
<evidence type="ECO:0000313" key="10">
    <source>
        <dbReference type="Proteomes" id="UP000765003"/>
    </source>
</evidence>
<dbReference type="InterPro" id="IPR003753">
    <property type="entry name" value="Exonuc_VII_L"/>
</dbReference>
<dbReference type="NCBIfam" id="TIGR00237">
    <property type="entry name" value="xseA"/>
    <property type="match status" value="1"/>
</dbReference>
<keyword evidence="1 5" id="KW-0963">Cytoplasm</keyword>
<dbReference type="EC" id="3.1.11.6" evidence="5"/>
<keyword evidence="4 5" id="KW-0269">Exonuclease</keyword>
<sequence>MTALSNEMGPLFSQIAKTDQKSNVLLVSDLVLNVKKIVEKGFANVAVIGEISSFKCWRSGHWYFDLKDKKAVLPAVMFRFLCQKVKFEPKDGMQVILHGKVSLYAAQSKIQIVVNNIEPVGKGALALAFEQLKEKLAKEGLFAAVNKKALPAFPKTIGLVTSPQGAVLRDMLKILKQRMPKCSVLLAPAKVQGKTAARDIAQAIKNIDESGFVDAIIVGRGGGSLEDLWAFNEEEVARAIFACKTPIISAVGHETDFSIADFVADLRAATPTHAAQIVVPNILDIQNALSVQLKNLGSALKKPLLHAYLLLQRAALSLKDPQLLLMPHVQRLKNTQAKLDETIFLKIEAKKRDLQVLMAKLWALSPLLVLGRGYALALKDQQVVRSVKDVQKGNEISIRLTDGSILAKVKDISYGKHF</sequence>
<dbReference type="Pfam" id="PF13742">
    <property type="entry name" value="tRNA_anti_2"/>
    <property type="match status" value="1"/>
</dbReference>
<comment type="function">
    <text evidence="5">Bidirectionally degrades single-stranded DNA into large acid-insoluble oligonucleotides, which are then degraded further into small acid-soluble oligonucleotides.</text>
</comment>
<dbReference type="HAMAP" id="MF_00378">
    <property type="entry name" value="Exonuc_7_L"/>
    <property type="match status" value="1"/>
</dbReference>
<proteinExistence type="inferred from homology"/>
<name>A0ABS3B0N8_9FIRM</name>
<dbReference type="PANTHER" id="PTHR30008:SF0">
    <property type="entry name" value="EXODEOXYRIBONUCLEASE 7 LARGE SUBUNIT"/>
    <property type="match status" value="1"/>
</dbReference>
<keyword evidence="3 5" id="KW-0378">Hydrolase</keyword>
<comment type="similarity">
    <text evidence="5 6">Belongs to the XseA family.</text>
</comment>
<comment type="caution">
    <text evidence="9">The sequence shown here is derived from an EMBL/GenBank/DDBJ whole genome shotgun (WGS) entry which is preliminary data.</text>
</comment>
<evidence type="ECO:0000256" key="4">
    <source>
        <dbReference type="ARBA" id="ARBA00022839"/>
    </source>
</evidence>
<evidence type="ECO:0000259" key="7">
    <source>
        <dbReference type="Pfam" id="PF02601"/>
    </source>
</evidence>
<comment type="catalytic activity">
    <reaction evidence="5 6">
        <text>Exonucleolytic cleavage in either 5'- to 3'- or 3'- to 5'-direction to yield nucleoside 5'-phosphates.</text>
        <dbReference type="EC" id="3.1.11.6"/>
    </reaction>
</comment>
<dbReference type="Pfam" id="PF02601">
    <property type="entry name" value="Exonuc_VII_L"/>
    <property type="match status" value="1"/>
</dbReference>
<protein>
    <recommendedName>
        <fullName evidence="5">Exodeoxyribonuclease 7 large subunit</fullName>
        <ecNumber evidence="5">3.1.11.6</ecNumber>
    </recommendedName>
    <alternativeName>
        <fullName evidence="5">Exodeoxyribonuclease VII large subunit</fullName>
        <shortName evidence="5">Exonuclease VII large subunit</shortName>
    </alternativeName>
</protein>
<reference evidence="9" key="1">
    <citation type="submission" date="2021-02" db="EMBL/GenBank/DDBJ databases">
        <title>Activity-based single-cell genomes from oceanic crustal fluid captures similar information to metagenomic and metatranscriptomic surveys with orders of magnitude less sampling.</title>
        <authorList>
            <person name="D'Angelo T.S."/>
            <person name="Orcutt B.N."/>
        </authorList>
    </citation>
    <scope>NUCLEOTIDE SEQUENCE [LARGE SCALE GENOMIC DNA]</scope>
    <source>
        <strain evidence="9">AH-315-E05</strain>
    </source>
</reference>
<accession>A0ABS3B0N8</accession>
<organism evidence="9 10">
    <name type="scientific">Sulfobacillus acidophilus</name>
    <dbReference type="NCBI Taxonomy" id="53633"/>
    <lineage>
        <taxon>Bacteria</taxon>
        <taxon>Bacillati</taxon>
        <taxon>Bacillota</taxon>
        <taxon>Clostridia</taxon>
        <taxon>Eubacteriales</taxon>
        <taxon>Clostridiales Family XVII. Incertae Sedis</taxon>
        <taxon>Sulfobacillus</taxon>
    </lineage>
</organism>
<gene>
    <name evidence="5 9" type="primary">xseA</name>
    <name evidence="9" type="ORF">JYT19_00715</name>
</gene>
<evidence type="ECO:0000256" key="1">
    <source>
        <dbReference type="ARBA" id="ARBA00022490"/>
    </source>
</evidence>
<dbReference type="PANTHER" id="PTHR30008">
    <property type="entry name" value="EXODEOXYRIBONUCLEASE 7 LARGE SUBUNIT"/>
    <property type="match status" value="1"/>
</dbReference>
<evidence type="ECO:0000256" key="2">
    <source>
        <dbReference type="ARBA" id="ARBA00022722"/>
    </source>
</evidence>
<keyword evidence="10" id="KW-1185">Reference proteome</keyword>
<evidence type="ECO:0000256" key="6">
    <source>
        <dbReference type="RuleBase" id="RU004355"/>
    </source>
</evidence>
<dbReference type="InterPro" id="IPR020579">
    <property type="entry name" value="Exonuc_VII_lsu_C"/>
</dbReference>
<feature type="domain" description="Exonuclease VII large subunit C-terminal" evidence="7">
    <location>
        <begin position="141"/>
        <end position="355"/>
    </location>
</feature>
<evidence type="ECO:0000256" key="5">
    <source>
        <dbReference type="HAMAP-Rule" id="MF_00378"/>
    </source>
</evidence>